<dbReference type="GO" id="GO:0005524">
    <property type="term" value="F:ATP binding"/>
    <property type="evidence" value="ECO:0007669"/>
    <property type="project" value="InterPro"/>
</dbReference>
<dbReference type="AlphaFoldDB" id="A0AAD8Y1J6"/>
<sequence length="355" mass="40824">MELIDGGVFVHDGMKEWRADGIPYGSFNGGGSGQGNPRSLDSQQYSKSPHSDDVMVGDVVNNELITKLVKERTKFKMMRQYDKSDAVREGLRTKFNVMIDDRLKQWSVGGDFGEEHNAQRELADKFANRGYIKSTSSLSLEDAEEEEYIQFHVDARVQAKKDRNFETADKIRLDLAQRFDVMINDKMKLWSIGGQFEELGGKMGKPRGVYTRRGALGDLTPEDEDTVSKMIADRYHAKKQKNFDVADEIRDDLLSKYNVRIDDRSNEWRVDTEDYAMAGTNSLTEDEVAFIDGKLKERFYFKRERQFEEADEIRDHLQERFGIQVDDRVKEWYVDSLLSGVGVAEVEEDDASIDE</sequence>
<accession>A0AAD8Y1J6</accession>
<evidence type="ECO:0000256" key="1">
    <source>
        <dbReference type="SAM" id="MobiDB-lite"/>
    </source>
</evidence>
<dbReference type="Gene3D" id="1.20.120.1910">
    <property type="entry name" value="Cysteine-tRNA ligase, C-terminal anti-codon recognition domain"/>
    <property type="match status" value="3"/>
</dbReference>
<feature type="region of interest" description="Disordered" evidence="1">
    <location>
        <begin position="25"/>
        <end position="53"/>
    </location>
</feature>
<gene>
    <name evidence="2" type="ORF">QTG54_011180</name>
</gene>
<dbReference type="InterPro" id="IPR009080">
    <property type="entry name" value="tRNAsynth_Ia_anticodon-bd"/>
</dbReference>
<keyword evidence="3" id="KW-1185">Reference proteome</keyword>
<name>A0AAD8Y1J6_9STRA</name>
<protein>
    <submittedName>
        <fullName evidence="2">Uncharacterized protein</fullName>
    </submittedName>
</protein>
<organism evidence="2 3">
    <name type="scientific">Skeletonema marinoi</name>
    <dbReference type="NCBI Taxonomy" id="267567"/>
    <lineage>
        <taxon>Eukaryota</taxon>
        <taxon>Sar</taxon>
        <taxon>Stramenopiles</taxon>
        <taxon>Ochrophyta</taxon>
        <taxon>Bacillariophyta</taxon>
        <taxon>Coscinodiscophyceae</taxon>
        <taxon>Thalassiosirophycidae</taxon>
        <taxon>Thalassiosirales</taxon>
        <taxon>Skeletonemataceae</taxon>
        <taxon>Skeletonema</taxon>
        <taxon>Skeletonema marinoi-dohrnii complex</taxon>
    </lineage>
</organism>
<dbReference type="GO" id="GO:0006418">
    <property type="term" value="P:tRNA aminoacylation for protein translation"/>
    <property type="evidence" value="ECO:0007669"/>
    <property type="project" value="InterPro"/>
</dbReference>
<evidence type="ECO:0000313" key="3">
    <source>
        <dbReference type="Proteomes" id="UP001224775"/>
    </source>
</evidence>
<dbReference type="GO" id="GO:0004812">
    <property type="term" value="F:aminoacyl-tRNA ligase activity"/>
    <property type="evidence" value="ECO:0007669"/>
    <property type="project" value="InterPro"/>
</dbReference>
<evidence type="ECO:0000313" key="2">
    <source>
        <dbReference type="EMBL" id="KAK1737886.1"/>
    </source>
</evidence>
<reference evidence="2" key="1">
    <citation type="submission" date="2023-06" db="EMBL/GenBank/DDBJ databases">
        <title>Survivors Of The Sea: Transcriptome response of Skeletonema marinoi to long-term dormancy.</title>
        <authorList>
            <person name="Pinder M.I.M."/>
            <person name="Kourtchenko O."/>
            <person name="Robertson E.K."/>
            <person name="Larsson T."/>
            <person name="Maumus F."/>
            <person name="Osuna-Cruz C.M."/>
            <person name="Vancaester E."/>
            <person name="Stenow R."/>
            <person name="Vandepoele K."/>
            <person name="Ploug H."/>
            <person name="Bruchert V."/>
            <person name="Godhe A."/>
            <person name="Topel M."/>
        </authorList>
    </citation>
    <scope>NUCLEOTIDE SEQUENCE</scope>
    <source>
        <strain evidence="2">R05AC</strain>
    </source>
</reference>
<dbReference type="Proteomes" id="UP001224775">
    <property type="component" value="Unassembled WGS sequence"/>
</dbReference>
<dbReference type="SUPFAM" id="SSF47323">
    <property type="entry name" value="Anticodon-binding domain of a subclass of class I aminoacyl-tRNA synthetases"/>
    <property type="match status" value="3"/>
</dbReference>
<comment type="caution">
    <text evidence="2">The sequence shown here is derived from an EMBL/GenBank/DDBJ whole genome shotgun (WGS) entry which is preliminary data.</text>
</comment>
<proteinExistence type="predicted"/>
<dbReference type="EMBL" id="JATAAI010000022">
    <property type="protein sequence ID" value="KAK1737886.1"/>
    <property type="molecule type" value="Genomic_DNA"/>
</dbReference>
<feature type="compositionally biased region" description="Polar residues" evidence="1">
    <location>
        <begin position="37"/>
        <end position="48"/>
    </location>
</feature>